<keyword evidence="5 11" id="KW-1133">Transmembrane helix</keyword>
<name>A0A1I5ZDF0_9PSEU</name>
<dbReference type="InterPro" id="IPR027383">
    <property type="entry name" value="Znf_put"/>
</dbReference>
<evidence type="ECO:0000256" key="6">
    <source>
        <dbReference type="ARBA" id="ARBA00023015"/>
    </source>
</evidence>
<dbReference type="EMBL" id="FOWW01000009">
    <property type="protein sequence ID" value="SFQ54458.1"/>
    <property type="molecule type" value="Genomic_DNA"/>
</dbReference>
<evidence type="ECO:0000256" key="4">
    <source>
        <dbReference type="ARBA" id="ARBA00022692"/>
    </source>
</evidence>
<dbReference type="PANTHER" id="PTHR37461:SF1">
    <property type="entry name" value="ANTI-SIGMA-K FACTOR RSKA"/>
    <property type="match status" value="1"/>
</dbReference>
<dbReference type="GO" id="GO:0005886">
    <property type="term" value="C:plasma membrane"/>
    <property type="evidence" value="ECO:0007669"/>
    <property type="project" value="UniProtKB-SubCell"/>
</dbReference>
<evidence type="ECO:0000259" key="12">
    <source>
        <dbReference type="Pfam" id="PF10099"/>
    </source>
</evidence>
<dbReference type="AlphaFoldDB" id="A0A1I5ZDF0"/>
<dbReference type="InterPro" id="IPR041916">
    <property type="entry name" value="Anti_sigma_zinc_sf"/>
</dbReference>
<evidence type="ECO:0000256" key="7">
    <source>
        <dbReference type="ARBA" id="ARBA00023136"/>
    </source>
</evidence>
<evidence type="ECO:0000256" key="10">
    <source>
        <dbReference type="ARBA" id="ARBA00030803"/>
    </source>
</evidence>
<evidence type="ECO:0000313" key="15">
    <source>
        <dbReference type="Proteomes" id="UP000198727"/>
    </source>
</evidence>
<dbReference type="InterPro" id="IPR051474">
    <property type="entry name" value="Anti-sigma-K/W_factor"/>
</dbReference>
<evidence type="ECO:0000256" key="3">
    <source>
        <dbReference type="ARBA" id="ARBA00022475"/>
    </source>
</evidence>
<dbReference type="GO" id="GO:0006417">
    <property type="term" value="P:regulation of translation"/>
    <property type="evidence" value="ECO:0007669"/>
    <property type="project" value="TreeGrafter"/>
</dbReference>
<dbReference type="Pfam" id="PF13490">
    <property type="entry name" value="zf-HC2"/>
    <property type="match status" value="1"/>
</dbReference>
<dbReference type="InterPro" id="IPR018764">
    <property type="entry name" value="RskA_C"/>
</dbReference>
<dbReference type="PANTHER" id="PTHR37461">
    <property type="entry name" value="ANTI-SIGMA-K FACTOR RSKA"/>
    <property type="match status" value="1"/>
</dbReference>
<dbReference type="RefSeq" id="WP_092534491.1">
    <property type="nucleotide sequence ID" value="NZ_FOWW01000009.1"/>
</dbReference>
<dbReference type="Proteomes" id="UP000198727">
    <property type="component" value="Unassembled WGS sequence"/>
</dbReference>
<keyword evidence="15" id="KW-1185">Reference proteome</keyword>
<evidence type="ECO:0000256" key="11">
    <source>
        <dbReference type="SAM" id="Phobius"/>
    </source>
</evidence>
<dbReference type="GO" id="GO:0016989">
    <property type="term" value="F:sigma factor antagonist activity"/>
    <property type="evidence" value="ECO:0007669"/>
    <property type="project" value="TreeGrafter"/>
</dbReference>
<gene>
    <name evidence="14" type="ORF">SAMN05421810_10968</name>
</gene>
<evidence type="ECO:0000256" key="9">
    <source>
        <dbReference type="ARBA" id="ARBA00029829"/>
    </source>
</evidence>
<evidence type="ECO:0000256" key="8">
    <source>
        <dbReference type="ARBA" id="ARBA00023163"/>
    </source>
</evidence>
<feature type="domain" description="Putative zinc-finger" evidence="13">
    <location>
        <begin position="6"/>
        <end position="38"/>
    </location>
</feature>
<sequence length="253" mass="26518">MTLPPDIHALTGAYVLNALSSEERQLFEQHLAACPSCAQEVAELREATARLGSAVAEPAPPDLRDRVLAMVGHTEQLPADVDPPAATRLTPRNRAARRWVPRLAVPVAAAAIIAAVVFGYQNMATHRQLETMHQVNDSYTALTSLLANPDTRVLTQPISGGGTATVVASPSRGDAMVLANHMPPAPPGRAYQAWVISPDGIRSAGLITQPGPTRPLRADGITPGDKIGVTVEPAGGSPQPTTDPIVVIPVSNT</sequence>
<dbReference type="OrthoDB" id="153510at2"/>
<evidence type="ECO:0000313" key="14">
    <source>
        <dbReference type="EMBL" id="SFQ54458.1"/>
    </source>
</evidence>
<keyword evidence="8" id="KW-0804">Transcription</keyword>
<accession>A0A1I5ZDF0</accession>
<organism evidence="14 15">
    <name type="scientific">Amycolatopsis arida</name>
    <dbReference type="NCBI Taxonomy" id="587909"/>
    <lineage>
        <taxon>Bacteria</taxon>
        <taxon>Bacillati</taxon>
        <taxon>Actinomycetota</taxon>
        <taxon>Actinomycetes</taxon>
        <taxon>Pseudonocardiales</taxon>
        <taxon>Pseudonocardiaceae</taxon>
        <taxon>Amycolatopsis</taxon>
    </lineage>
</organism>
<evidence type="ECO:0000259" key="13">
    <source>
        <dbReference type="Pfam" id="PF13490"/>
    </source>
</evidence>
<keyword evidence="4 11" id="KW-0812">Transmembrane</keyword>
<reference evidence="15" key="1">
    <citation type="submission" date="2016-10" db="EMBL/GenBank/DDBJ databases">
        <authorList>
            <person name="Varghese N."/>
            <person name="Submissions S."/>
        </authorList>
    </citation>
    <scope>NUCLEOTIDE SEQUENCE [LARGE SCALE GENOMIC DNA]</scope>
    <source>
        <strain evidence="15">CGMCC 4.5579</strain>
    </source>
</reference>
<keyword evidence="3" id="KW-1003">Cell membrane</keyword>
<feature type="domain" description="Anti-sigma K factor RskA C-terminal" evidence="12">
    <location>
        <begin position="107"/>
        <end position="245"/>
    </location>
</feature>
<keyword evidence="6" id="KW-0805">Transcription regulation</keyword>
<comment type="subcellular location">
    <subcellularLocation>
        <location evidence="2">Cell membrane</location>
    </subcellularLocation>
    <subcellularLocation>
        <location evidence="1">Membrane</location>
        <topology evidence="1">Single-pass membrane protein</topology>
    </subcellularLocation>
</comment>
<dbReference type="Gene3D" id="1.10.10.1320">
    <property type="entry name" value="Anti-sigma factor, zinc-finger domain"/>
    <property type="match status" value="1"/>
</dbReference>
<keyword evidence="7 11" id="KW-0472">Membrane</keyword>
<feature type="transmembrane region" description="Helical" evidence="11">
    <location>
        <begin position="99"/>
        <end position="120"/>
    </location>
</feature>
<proteinExistence type="predicted"/>
<protein>
    <recommendedName>
        <fullName evidence="10">Regulator of SigK</fullName>
    </recommendedName>
    <alternativeName>
        <fullName evidence="9">Sigma-K anti-sigma factor RskA</fullName>
    </alternativeName>
</protein>
<evidence type="ECO:0000256" key="1">
    <source>
        <dbReference type="ARBA" id="ARBA00004167"/>
    </source>
</evidence>
<dbReference type="STRING" id="587909.SAMN05421810_10968"/>
<evidence type="ECO:0000256" key="5">
    <source>
        <dbReference type="ARBA" id="ARBA00022989"/>
    </source>
</evidence>
<dbReference type="Pfam" id="PF10099">
    <property type="entry name" value="RskA_C"/>
    <property type="match status" value="1"/>
</dbReference>
<evidence type="ECO:0000256" key="2">
    <source>
        <dbReference type="ARBA" id="ARBA00004236"/>
    </source>
</evidence>